<dbReference type="Gene3D" id="4.10.1000.10">
    <property type="entry name" value="Zinc finger, CCCH-type"/>
    <property type="match status" value="2"/>
</dbReference>
<gene>
    <name evidence="9" type="ORF">L1049_000631</name>
</gene>
<evidence type="ECO:0000256" key="7">
    <source>
        <dbReference type="SAM" id="MobiDB-lite"/>
    </source>
</evidence>
<evidence type="ECO:0000256" key="2">
    <source>
        <dbReference type="ARBA" id="ARBA00022737"/>
    </source>
</evidence>
<protein>
    <recommendedName>
        <fullName evidence="8">C3H1-type domain-containing protein</fullName>
    </recommendedName>
</protein>
<dbReference type="GO" id="GO:0003729">
    <property type="term" value="F:mRNA binding"/>
    <property type="evidence" value="ECO:0007669"/>
    <property type="project" value="TreeGrafter"/>
</dbReference>
<feature type="domain" description="C3H1-type" evidence="8">
    <location>
        <begin position="6"/>
        <end position="35"/>
    </location>
</feature>
<sequence>MDEELQKRNTDCVYFLASPLTCKKGLECEYRHSETARLNPRDCWYWLAGKCLNPTCAFRHPPLDVRTSEESSESAPLPYQVSVPVIKTNVPCYFYFNGFCNKGDKCSFLHGPDGSSSVGKSLKTASAVTDALPLEKRTSAGSGTGSAPPLEAHPSSSHTALKTAVEIQFQHKVDCQQLAPYNVQEESASLQRSASECEEAAAVRSDSLLPAEGFIESRSLPCSDQSSEEH</sequence>
<feature type="zinc finger region" description="C3H1-type" evidence="6">
    <location>
        <begin position="37"/>
        <end position="63"/>
    </location>
</feature>
<evidence type="ECO:0000256" key="5">
    <source>
        <dbReference type="ARBA" id="ARBA00023125"/>
    </source>
</evidence>
<evidence type="ECO:0000256" key="1">
    <source>
        <dbReference type="ARBA" id="ARBA00022723"/>
    </source>
</evidence>
<keyword evidence="1 6" id="KW-0479">Metal-binding</keyword>
<feature type="domain" description="C3H1-type" evidence="8">
    <location>
        <begin position="86"/>
        <end position="113"/>
    </location>
</feature>
<evidence type="ECO:0000313" key="9">
    <source>
        <dbReference type="EMBL" id="KAK9268866.1"/>
    </source>
</evidence>
<dbReference type="PROSITE" id="PS50103">
    <property type="entry name" value="ZF_C3H1"/>
    <property type="match status" value="3"/>
</dbReference>
<dbReference type="PANTHER" id="PTHR15725:SF0">
    <property type="entry name" value="ZINC FINGER CCCH DOMAIN-CONTAINING PROTEIN 32-LIKE"/>
    <property type="match status" value="1"/>
</dbReference>
<feature type="zinc finger region" description="C3H1-type" evidence="6">
    <location>
        <begin position="6"/>
        <end position="35"/>
    </location>
</feature>
<keyword evidence="3 6" id="KW-0863">Zinc-finger</keyword>
<dbReference type="EMBL" id="JBBPBK010000015">
    <property type="protein sequence ID" value="KAK9268866.1"/>
    <property type="molecule type" value="Genomic_DNA"/>
</dbReference>
<keyword evidence="4 6" id="KW-0862">Zinc</keyword>
<accession>A0AAP0NBC0</accession>
<dbReference type="GO" id="GO:0008270">
    <property type="term" value="F:zinc ion binding"/>
    <property type="evidence" value="ECO:0007669"/>
    <property type="project" value="UniProtKB-KW"/>
</dbReference>
<reference evidence="9 10" key="1">
    <citation type="journal article" date="2024" name="Plant J.">
        <title>Genome sequences and population genomics reveal climatic adaptation and genomic divergence between two closely related sweetgum species.</title>
        <authorList>
            <person name="Xu W.Q."/>
            <person name="Ren C.Q."/>
            <person name="Zhang X.Y."/>
            <person name="Comes H.P."/>
            <person name="Liu X.H."/>
            <person name="Li Y.G."/>
            <person name="Kettle C.J."/>
            <person name="Jalonen R."/>
            <person name="Gaisberger H."/>
            <person name="Ma Y.Z."/>
            <person name="Qiu Y.X."/>
        </authorList>
    </citation>
    <scope>NUCLEOTIDE SEQUENCE [LARGE SCALE GENOMIC DNA]</scope>
    <source>
        <strain evidence="9">Hangzhou</strain>
    </source>
</reference>
<dbReference type="InterPro" id="IPR041686">
    <property type="entry name" value="Znf-CCCH_3"/>
</dbReference>
<keyword evidence="2" id="KW-0677">Repeat</keyword>
<proteinExistence type="predicted"/>
<evidence type="ECO:0000256" key="6">
    <source>
        <dbReference type="PROSITE-ProRule" id="PRU00723"/>
    </source>
</evidence>
<dbReference type="PANTHER" id="PTHR15725">
    <property type="entry name" value="ZN-FINGER, C-X8-C-X5-C-X3-H TYPE-CONTAINING"/>
    <property type="match status" value="1"/>
</dbReference>
<feature type="zinc finger region" description="C3H1-type" evidence="6">
    <location>
        <begin position="86"/>
        <end position="113"/>
    </location>
</feature>
<dbReference type="InterPro" id="IPR036855">
    <property type="entry name" value="Znf_CCCH_sf"/>
</dbReference>
<comment type="caution">
    <text evidence="9">The sequence shown here is derived from an EMBL/GenBank/DDBJ whole genome shotgun (WGS) entry which is preliminary data.</text>
</comment>
<dbReference type="SMART" id="SM00356">
    <property type="entry name" value="ZnF_C3H1"/>
    <property type="match status" value="3"/>
</dbReference>
<dbReference type="SUPFAM" id="SSF90229">
    <property type="entry name" value="CCCH zinc finger"/>
    <property type="match status" value="1"/>
</dbReference>
<name>A0AAP0NBC0_LIQFO</name>
<dbReference type="AlphaFoldDB" id="A0AAP0NBC0"/>
<evidence type="ECO:0000313" key="10">
    <source>
        <dbReference type="Proteomes" id="UP001415857"/>
    </source>
</evidence>
<evidence type="ECO:0000256" key="4">
    <source>
        <dbReference type="ARBA" id="ARBA00022833"/>
    </source>
</evidence>
<evidence type="ECO:0000256" key="3">
    <source>
        <dbReference type="ARBA" id="ARBA00022771"/>
    </source>
</evidence>
<feature type="region of interest" description="Disordered" evidence="7">
    <location>
        <begin position="132"/>
        <end position="159"/>
    </location>
</feature>
<dbReference type="Pfam" id="PF15663">
    <property type="entry name" value="zf-CCCH_3"/>
    <property type="match status" value="1"/>
</dbReference>
<dbReference type="Pfam" id="PF00642">
    <property type="entry name" value="zf-CCCH"/>
    <property type="match status" value="1"/>
</dbReference>
<dbReference type="GO" id="GO:0003677">
    <property type="term" value="F:DNA binding"/>
    <property type="evidence" value="ECO:0007669"/>
    <property type="project" value="UniProtKB-KW"/>
</dbReference>
<keyword evidence="5" id="KW-0238">DNA-binding</keyword>
<keyword evidence="10" id="KW-1185">Reference proteome</keyword>
<dbReference type="InterPro" id="IPR000571">
    <property type="entry name" value="Znf_CCCH"/>
</dbReference>
<feature type="domain" description="C3H1-type" evidence="8">
    <location>
        <begin position="37"/>
        <end position="63"/>
    </location>
</feature>
<dbReference type="Proteomes" id="UP001415857">
    <property type="component" value="Unassembled WGS sequence"/>
</dbReference>
<organism evidence="9 10">
    <name type="scientific">Liquidambar formosana</name>
    <name type="common">Formosan gum</name>
    <dbReference type="NCBI Taxonomy" id="63359"/>
    <lineage>
        <taxon>Eukaryota</taxon>
        <taxon>Viridiplantae</taxon>
        <taxon>Streptophyta</taxon>
        <taxon>Embryophyta</taxon>
        <taxon>Tracheophyta</taxon>
        <taxon>Spermatophyta</taxon>
        <taxon>Magnoliopsida</taxon>
        <taxon>eudicotyledons</taxon>
        <taxon>Gunneridae</taxon>
        <taxon>Pentapetalae</taxon>
        <taxon>Saxifragales</taxon>
        <taxon>Altingiaceae</taxon>
        <taxon>Liquidambar</taxon>
    </lineage>
</organism>
<evidence type="ECO:0000259" key="8">
    <source>
        <dbReference type="PROSITE" id="PS50103"/>
    </source>
</evidence>
<dbReference type="FunFam" id="4.10.1000.10:FF:000021">
    <property type="entry name" value="Zinc finger CCCH domain-containing protein 17"/>
    <property type="match status" value="1"/>
</dbReference>